<dbReference type="RefSeq" id="WP_090167801.1">
    <property type="nucleotide sequence ID" value="NZ_FOFB01000009.1"/>
</dbReference>
<dbReference type="STRING" id="478744.SAMN05444359_10951"/>
<dbReference type="PANTHER" id="PTHR12534:SF0">
    <property type="entry name" value="SMALL RIBOSOMAL SUBUNIT PROTEIN US2M"/>
    <property type="match status" value="1"/>
</dbReference>
<comment type="similarity">
    <text evidence="1 5">Belongs to the universal ribosomal protein uS2 family.</text>
</comment>
<dbReference type="GO" id="GO:0022627">
    <property type="term" value="C:cytosolic small ribosomal subunit"/>
    <property type="evidence" value="ECO:0007669"/>
    <property type="project" value="TreeGrafter"/>
</dbReference>
<protein>
    <recommendedName>
        <fullName evidence="4 5">Small ribosomal subunit protein uS2</fullName>
    </recommendedName>
</protein>
<dbReference type="PRINTS" id="PR00395">
    <property type="entry name" value="RIBOSOMALS2"/>
</dbReference>
<keyword evidence="3 5" id="KW-0687">Ribonucleoprotein</keyword>
<feature type="region of interest" description="Disordered" evidence="6">
    <location>
        <begin position="227"/>
        <end position="267"/>
    </location>
</feature>
<dbReference type="InterPro" id="IPR023591">
    <property type="entry name" value="Ribosomal_uS2_flav_dom_sf"/>
</dbReference>
<dbReference type="HAMAP" id="MF_00291_B">
    <property type="entry name" value="Ribosomal_uS2_B"/>
    <property type="match status" value="1"/>
</dbReference>
<evidence type="ECO:0000313" key="7">
    <source>
        <dbReference type="EMBL" id="SEQ39746.1"/>
    </source>
</evidence>
<dbReference type="AlphaFoldDB" id="A0A1H9FPD2"/>
<evidence type="ECO:0000256" key="1">
    <source>
        <dbReference type="ARBA" id="ARBA00006242"/>
    </source>
</evidence>
<dbReference type="Gene3D" id="1.10.287.610">
    <property type="entry name" value="Helix hairpin bin"/>
    <property type="match status" value="1"/>
</dbReference>
<keyword evidence="2 5" id="KW-0689">Ribosomal protein</keyword>
<dbReference type="PANTHER" id="PTHR12534">
    <property type="entry name" value="30S RIBOSOMAL PROTEIN S2 PROKARYOTIC AND ORGANELLAR"/>
    <property type="match status" value="1"/>
</dbReference>
<keyword evidence="8" id="KW-1185">Reference proteome</keyword>
<dbReference type="EMBL" id="FOFB01000009">
    <property type="protein sequence ID" value="SEQ39746.1"/>
    <property type="molecule type" value="Genomic_DNA"/>
</dbReference>
<dbReference type="CDD" id="cd01425">
    <property type="entry name" value="RPS2"/>
    <property type="match status" value="1"/>
</dbReference>
<name>A0A1H9FPD2_9BACT</name>
<evidence type="ECO:0000256" key="3">
    <source>
        <dbReference type="ARBA" id="ARBA00023274"/>
    </source>
</evidence>
<dbReference type="Gene3D" id="3.40.50.10490">
    <property type="entry name" value="Glucose-6-phosphate isomerase like protein, domain 1"/>
    <property type="match status" value="1"/>
</dbReference>
<dbReference type="GO" id="GO:0006412">
    <property type="term" value="P:translation"/>
    <property type="evidence" value="ECO:0007669"/>
    <property type="project" value="UniProtKB-UniRule"/>
</dbReference>
<dbReference type="FunFam" id="1.10.287.610:FF:000001">
    <property type="entry name" value="30S ribosomal protein S2"/>
    <property type="match status" value="1"/>
</dbReference>
<feature type="compositionally biased region" description="Basic and acidic residues" evidence="6">
    <location>
        <begin position="227"/>
        <end position="237"/>
    </location>
</feature>
<dbReference type="InParanoid" id="A0A1H9FPD2"/>
<sequence length="267" mass="29273">MATKPTHQELLEAGVHFGHLRRKWNPKMSNYIFGEKNGIHLIDLNSTISGMDRAGNAMRQIARAGKKILFVATKKQARDIITAAATEVNMPYVTDRWQGGMLTNFNTIRRSIRKMQNIQRMLEDGTLDSVTKKEKLTLTREHEKMSKVLGGIADMSRIPNAIFVVDIVHEHLAVAEAKKLNMRTFGIVDTNADPTSVDYPIPGNDDASKSIKAVIDYLTACIKQGLSERSEEKDQKASAKPAEAAAPAAAETPAPPAAEEPTAPAAE</sequence>
<dbReference type="InterPro" id="IPR005706">
    <property type="entry name" value="Ribosomal_uS2_bac/mit/plastid"/>
</dbReference>
<dbReference type="NCBIfam" id="TIGR01011">
    <property type="entry name" value="rpsB_bact"/>
    <property type="match status" value="1"/>
</dbReference>
<evidence type="ECO:0000256" key="5">
    <source>
        <dbReference type="HAMAP-Rule" id="MF_00291"/>
    </source>
</evidence>
<accession>A0A1H9FPD2</accession>
<feature type="compositionally biased region" description="Low complexity" evidence="6">
    <location>
        <begin position="241"/>
        <end position="252"/>
    </location>
</feature>
<organism evidence="7 8">
    <name type="scientific">Neolewinella agarilytica</name>
    <dbReference type="NCBI Taxonomy" id="478744"/>
    <lineage>
        <taxon>Bacteria</taxon>
        <taxon>Pseudomonadati</taxon>
        <taxon>Bacteroidota</taxon>
        <taxon>Saprospiria</taxon>
        <taxon>Saprospirales</taxon>
        <taxon>Lewinellaceae</taxon>
        <taxon>Neolewinella</taxon>
    </lineage>
</organism>
<dbReference type="Proteomes" id="UP000199021">
    <property type="component" value="Unassembled WGS sequence"/>
</dbReference>
<reference evidence="8" key="1">
    <citation type="submission" date="2016-10" db="EMBL/GenBank/DDBJ databases">
        <authorList>
            <person name="Varghese N."/>
            <person name="Submissions S."/>
        </authorList>
    </citation>
    <scope>NUCLEOTIDE SEQUENCE [LARGE SCALE GENOMIC DNA]</scope>
    <source>
        <strain evidence="8">DSM 24740</strain>
    </source>
</reference>
<evidence type="ECO:0000313" key="8">
    <source>
        <dbReference type="Proteomes" id="UP000199021"/>
    </source>
</evidence>
<dbReference type="InterPro" id="IPR001865">
    <property type="entry name" value="Ribosomal_uS2"/>
</dbReference>
<dbReference type="SUPFAM" id="SSF52313">
    <property type="entry name" value="Ribosomal protein S2"/>
    <property type="match status" value="1"/>
</dbReference>
<evidence type="ECO:0000256" key="4">
    <source>
        <dbReference type="ARBA" id="ARBA00035256"/>
    </source>
</evidence>
<dbReference type="FunCoup" id="A0A1H9FPD2">
    <property type="interactions" value="501"/>
</dbReference>
<gene>
    <name evidence="5" type="primary">rpsB</name>
    <name evidence="7" type="ORF">SAMN05444359_10951</name>
</gene>
<dbReference type="OrthoDB" id="9808036at2"/>
<dbReference type="GO" id="GO:0003735">
    <property type="term" value="F:structural constituent of ribosome"/>
    <property type="evidence" value="ECO:0007669"/>
    <property type="project" value="InterPro"/>
</dbReference>
<dbReference type="Pfam" id="PF00318">
    <property type="entry name" value="Ribosomal_S2"/>
    <property type="match status" value="1"/>
</dbReference>
<evidence type="ECO:0000256" key="2">
    <source>
        <dbReference type="ARBA" id="ARBA00022980"/>
    </source>
</evidence>
<proteinExistence type="inferred from homology"/>
<evidence type="ECO:0000256" key="6">
    <source>
        <dbReference type="SAM" id="MobiDB-lite"/>
    </source>
</evidence>